<evidence type="ECO:0000313" key="3">
    <source>
        <dbReference type="Proteomes" id="UP000570514"/>
    </source>
</evidence>
<evidence type="ECO:0000313" key="2">
    <source>
        <dbReference type="EMBL" id="NIK88899.1"/>
    </source>
</evidence>
<dbReference type="Proteomes" id="UP000570514">
    <property type="component" value="Unassembled WGS sequence"/>
</dbReference>
<sequence>MIRSMLLGLSVAALLQLGASFCASEALIFPDHPVDWVQLQSDAMDRLVEAGFTLIQG</sequence>
<dbReference type="RefSeq" id="WP_167083033.1">
    <property type="nucleotide sequence ID" value="NZ_BAAADC010000001.1"/>
</dbReference>
<comment type="caution">
    <text evidence="2">The sequence shown here is derived from an EMBL/GenBank/DDBJ whole genome shotgun (WGS) entry which is preliminary data.</text>
</comment>
<dbReference type="EMBL" id="JAASRM010000001">
    <property type="protein sequence ID" value="NIK88899.1"/>
    <property type="molecule type" value="Genomic_DNA"/>
</dbReference>
<proteinExistence type="predicted"/>
<feature type="chain" id="PRO_5033042036" evidence="1">
    <location>
        <begin position="26"/>
        <end position="57"/>
    </location>
</feature>
<name>A0A846N075_9PROT</name>
<feature type="signal peptide" evidence="1">
    <location>
        <begin position="1"/>
        <end position="25"/>
    </location>
</feature>
<reference evidence="2 3" key="1">
    <citation type="submission" date="2020-03" db="EMBL/GenBank/DDBJ databases">
        <title>Genomic Encyclopedia of Type Strains, Phase IV (KMG-IV): sequencing the most valuable type-strain genomes for metagenomic binning, comparative biology and taxonomic classification.</title>
        <authorList>
            <person name="Goeker M."/>
        </authorList>
    </citation>
    <scope>NUCLEOTIDE SEQUENCE [LARGE SCALE GENOMIC DNA]</scope>
    <source>
        <strain evidence="2 3">DSM 19867</strain>
    </source>
</reference>
<protein>
    <submittedName>
        <fullName evidence="2">Uncharacterized protein</fullName>
    </submittedName>
</protein>
<accession>A0A846N075</accession>
<keyword evidence="3" id="KW-1185">Reference proteome</keyword>
<dbReference type="AlphaFoldDB" id="A0A846N075"/>
<organism evidence="2 3">
    <name type="scientific">Rhizomicrobium palustre</name>
    <dbReference type="NCBI Taxonomy" id="189966"/>
    <lineage>
        <taxon>Bacteria</taxon>
        <taxon>Pseudomonadati</taxon>
        <taxon>Pseudomonadota</taxon>
        <taxon>Alphaproteobacteria</taxon>
        <taxon>Micropepsales</taxon>
        <taxon>Micropepsaceae</taxon>
        <taxon>Rhizomicrobium</taxon>
    </lineage>
</organism>
<evidence type="ECO:0000256" key="1">
    <source>
        <dbReference type="SAM" id="SignalP"/>
    </source>
</evidence>
<gene>
    <name evidence="2" type="ORF">FHS83_002217</name>
</gene>
<keyword evidence="1" id="KW-0732">Signal</keyword>